<evidence type="ECO:0000313" key="2">
    <source>
        <dbReference type="EMBL" id="MBB3706670.1"/>
    </source>
</evidence>
<organism evidence="1 3">
    <name type="scientific">Aminobacter aminovorans</name>
    <name type="common">Chelatobacter heintzii</name>
    <dbReference type="NCBI Taxonomy" id="83263"/>
    <lineage>
        <taxon>Bacteria</taxon>
        <taxon>Pseudomonadati</taxon>
        <taxon>Pseudomonadota</taxon>
        <taxon>Alphaproteobacteria</taxon>
        <taxon>Hyphomicrobiales</taxon>
        <taxon>Phyllobacteriaceae</taxon>
        <taxon>Aminobacter</taxon>
    </lineage>
</organism>
<dbReference type="Proteomes" id="UP000075755">
    <property type="component" value="Chromosome"/>
</dbReference>
<name>A0AAC9FDU3_AMIAI</name>
<dbReference type="EMBL" id="CP015005">
    <property type="protein sequence ID" value="AMS42090.1"/>
    <property type="molecule type" value="Genomic_DNA"/>
</dbReference>
<keyword evidence="4" id="KW-1185">Reference proteome</keyword>
<dbReference type="KEGG" id="aak:AA2016_3166"/>
<dbReference type="Proteomes" id="UP000577697">
    <property type="component" value="Unassembled WGS sequence"/>
</dbReference>
<gene>
    <name evidence="1" type="ORF">AA2016_3166</name>
    <name evidence="2" type="ORF">FHS67_002996</name>
</gene>
<proteinExistence type="predicted"/>
<reference evidence="1 3" key="1">
    <citation type="submission" date="2016-03" db="EMBL/GenBank/DDBJ databases">
        <title>Complete genome of Aminobacter aminovorans KCTC 2477.</title>
        <authorList>
            <person name="Kim K.M."/>
        </authorList>
    </citation>
    <scope>NUCLEOTIDE SEQUENCE [LARGE SCALE GENOMIC DNA]</scope>
    <source>
        <strain evidence="1 3">KCTC 2477</strain>
    </source>
</reference>
<evidence type="ECO:0000313" key="3">
    <source>
        <dbReference type="Proteomes" id="UP000075755"/>
    </source>
</evidence>
<evidence type="ECO:0000313" key="1">
    <source>
        <dbReference type="EMBL" id="AMS42090.1"/>
    </source>
</evidence>
<dbReference type="AlphaFoldDB" id="A0AAC9FDU3"/>
<accession>A0AAC9FDU3</accession>
<dbReference type="RefSeq" id="WP_067961337.1">
    <property type="nucleotide sequence ID" value="NZ_CP015005.1"/>
</dbReference>
<dbReference type="EMBL" id="JACICB010000010">
    <property type="protein sequence ID" value="MBB3706670.1"/>
    <property type="molecule type" value="Genomic_DNA"/>
</dbReference>
<evidence type="ECO:0000313" key="4">
    <source>
        <dbReference type="Proteomes" id="UP000577697"/>
    </source>
</evidence>
<reference evidence="2 4" key="2">
    <citation type="submission" date="2020-08" db="EMBL/GenBank/DDBJ databases">
        <title>Genomic Encyclopedia of Type Strains, Phase IV (KMG-IV): sequencing the most valuable type-strain genomes for metagenomic binning, comparative biology and taxonomic classification.</title>
        <authorList>
            <person name="Goeker M."/>
        </authorList>
    </citation>
    <scope>NUCLEOTIDE SEQUENCE [LARGE SCALE GENOMIC DNA]</scope>
    <source>
        <strain evidence="2 4">DSM 10368</strain>
    </source>
</reference>
<protein>
    <submittedName>
        <fullName evidence="1">Uncharacterized protein</fullName>
    </submittedName>
</protein>
<sequence>MGTETNRDFASLLDDLFVAPEPGEIAPAPTIPFDYLAVAEELHSGRIRVSGETAAAGYREAGEALEDEFVSLLDMVRARAVADAVEAAAGPLEPPAPEPPSIDPDAIAAELGLAEAKPADLARLRRIFALANHPDRVAPHLRQRAMVRMQLANMMIDDAKRRAAKKKS</sequence>